<keyword evidence="6" id="KW-0406">Ion transport</keyword>
<dbReference type="Gene3D" id="2.60.40.420">
    <property type="entry name" value="Cupredoxins - blue copper proteins"/>
    <property type="match status" value="3"/>
</dbReference>
<evidence type="ECO:0000313" key="12">
    <source>
        <dbReference type="Proteomes" id="UP000009328"/>
    </source>
</evidence>
<keyword evidence="4 11" id="KW-0560">Oxidoreductase</keyword>
<name>K0K866_WICCF</name>
<keyword evidence="3" id="KW-0479">Metal-binding</keyword>
<organism evidence="11 12">
    <name type="scientific">Wickerhamomyces ciferrii (strain ATCC 14091 / BCRC 22168 / CBS 111 / JCM 3599 / NBRC 0793 / NRRL Y-1031 F-60-10)</name>
    <name type="common">Yeast</name>
    <name type="synonym">Pichia ciferrii</name>
    <dbReference type="NCBI Taxonomy" id="1206466"/>
    <lineage>
        <taxon>Eukaryota</taxon>
        <taxon>Fungi</taxon>
        <taxon>Dikarya</taxon>
        <taxon>Ascomycota</taxon>
        <taxon>Saccharomycotina</taxon>
        <taxon>Saccharomycetes</taxon>
        <taxon>Phaffomycetales</taxon>
        <taxon>Wickerhamomycetaceae</taxon>
        <taxon>Wickerhamomyces</taxon>
    </lineage>
</organism>
<protein>
    <submittedName>
        <fullName evidence="11">Laccase-4</fullName>
        <ecNumber evidence="11">1.10.3.2</ecNumber>
    </submittedName>
</protein>
<sequence length="657" mass="76535">MSYRDSFEIEDEDVSVKDNLMGKRVIPEIKKRSSVISWCLGIMVIIVFALFITKGIIDTEIVHDKDHLKFKYSNFTQDHQELFREIPNWKLDTNKEYKSSSNWNHNAQPTIREYNFTISNIIASPDGIKRNMTVINDKYPGPLVECNSGDTLRINVFNNGSEPTSIHFHGLFFKNLNYYDGATSINQCEIPSNKSFTYEFQIDKDQYGTYWYHSHFGTQYADGVLGPLVIHSKEDDKNTRELYDEEYVIIMGDYYHDVASNYLDDYLASNNENDEPTPDNGLIQGSNVFSKPDDYYKPEFEQIYSNHHVFKFKPDTRYRLRLINVGFFADLDFSIDNHPLTIIEADGTLVKPLDLEVLNIAVAQRYSVIINTNQSSDNNMFWMHAKLNHYCFGHDNPWLNTDTKALVTYTDHQQEYNNLISSLPESLQPNTSEYSTSTDPLCKELDESLLHPLIPDKPPLNYKHHFRLDASFFIGAYQLDRGFFNSTTYRPLKTSSTLYKQISNVSNDDESWFETKASIPWDDQFIININERNPEDQVVDILINNLDDGAHPFHIHGYKFWILRASSGNFKFDHYYEIDPNKEEYMKRDTVNIPGYGYALLRIVADNPGVWPLHCHIGWHMEAGLLMQLNVLPSVYKDWEFPEQWLELCDLKEQKST</sequence>
<keyword evidence="7" id="KW-0812">Transmembrane</keyword>
<dbReference type="Pfam" id="PF07731">
    <property type="entry name" value="Cu-oxidase_2"/>
    <property type="match status" value="1"/>
</dbReference>
<dbReference type="STRING" id="1206466.K0K866"/>
<evidence type="ECO:0000259" key="9">
    <source>
        <dbReference type="Pfam" id="PF07731"/>
    </source>
</evidence>
<keyword evidence="5" id="KW-0186">Copper</keyword>
<feature type="domain" description="Plastocyanin-like" evidence="10">
    <location>
        <begin position="122"/>
        <end position="234"/>
    </location>
</feature>
<dbReference type="PANTHER" id="PTHR11709">
    <property type="entry name" value="MULTI-COPPER OXIDASE"/>
    <property type="match status" value="1"/>
</dbReference>
<dbReference type="GO" id="GO:0005507">
    <property type="term" value="F:copper ion binding"/>
    <property type="evidence" value="ECO:0007669"/>
    <property type="project" value="InterPro"/>
</dbReference>
<dbReference type="GO" id="GO:0052716">
    <property type="term" value="F:hydroquinone:oxygen oxidoreductase activity"/>
    <property type="evidence" value="ECO:0007669"/>
    <property type="project" value="UniProtKB-EC"/>
</dbReference>
<keyword evidence="6" id="KW-0813">Transport</keyword>
<evidence type="ECO:0000256" key="7">
    <source>
        <dbReference type="SAM" id="Phobius"/>
    </source>
</evidence>
<dbReference type="PANTHER" id="PTHR11709:SF414">
    <property type="entry name" value="ADR239WP"/>
    <property type="match status" value="1"/>
</dbReference>
<dbReference type="InterPro" id="IPR001117">
    <property type="entry name" value="Cu-oxidase_2nd"/>
</dbReference>
<evidence type="ECO:0000259" key="10">
    <source>
        <dbReference type="Pfam" id="PF07732"/>
    </source>
</evidence>
<evidence type="ECO:0000256" key="1">
    <source>
        <dbReference type="ARBA" id="ARBA00010609"/>
    </source>
</evidence>
<evidence type="ECO:0000313" key="11">
    <source>
        <dbReference type="EMBL" id="CCH41015.1"/>
    </source>
</evidence>
<dbReference type="InterPro" id="IPR002355">
    <property type="entry name" value="Cu_oxidase_Cu_BS"/>
</dbReference>
<dbReference type="FunFam" id="2.60.40.420:FF:000045">
    <property type="entry name" value="Laccase 2"/>
    <property type="match status" value="1"/>
</dbReference>
<dbReference type="HOGENOM" id="CLU_006504_7_1_1"/>
<evidence type="ECO:0000256" key="4">
    <source>
        <dbReference type="ARBA" id="ARBA00023002"/>
    </source>
</evidence>
<accession>K0K866</accession>
<dbReference type="CDD" id="cd13857">
    <property type="entry name" value="CuRO_1_Diphenol_Ox"/>
    <property type="match status" value="1"/>
</dbReference>
<gene>
    <name evidence="11" type="ORF">BN7_552</name>
</gene>
<reference evidence="11 12" key="1">
    <citation type="journal article" date="2012" name="Eukaryot. Cell">
        <title>Draft genome sequence of Wickerhamomyces ciferrii NRRL Y-1031 F-60-10.</title>
        <authorList>
            <person name="Schneider J."/>
            <person name="Andrea H."/>
            <person name="Blom J."/>
            <person name="Jaenicke S."/>
            <person name="Ruckert C."/>
            <person name="Schorsch C."/>
            <person name="Szczepanowski R."/>
            <person name="Farwick M."/>
            <person name="Goesmann A."/>
            <person name="Puhler A."/>
            <person name="Schaffer S."/>
            <person name="Tauch A."/>
            <person name="Kohler T."/>
            <person name="Brinkrolf K."/>
        </authorList>
    </citation>
    <scope>NUCLEOTIDE SEQUENCE [LARGE SCALE GENOMIC DNA]</scope>
    <source>
        <strain evidence="12">ATCC 14091 / BCRC 22168 / CBS 111 / JCM 3599 / NBRC 0793 / NRRL Y-1031 F-60-10</strain>
    </source>
</reference>
<evidence type="ECO:0000256" key="6">
    <source>
        <dbReference type="ARBA" id="ARBA00023065"/>
    </source>
</evidence>
<dbReference type="PROSITE" id="PS00079">
    <property type="entry name" value="MULTICOPPER_OXIDASE1"/>
    <property type="match status" value="1"/>
</dbReference>
<dbReference type="GO" id="GO:0006826">
    <property type="term" value="P:iron ion transport"/>
    <property type="evidence" value="ECO:0007669"/>
    <property type="project" value="UniProtKB-KW"/>
</dbReference>
<keyword evidence="7" id="KW-1133">Transmembrane helix</keyword>
<dbReference type="InParanoid" id="K0K866"/>
<dbReference type="Pfam" id="PF00394">
    <property type="entry name" value="Cu-oxidase"/>
    <property type="match status" value="1"/>
</dbReference>
<dbReference type="InterPro" id="IPR033138">
    <property type="entry name" value="Cu_oxidase_CS"/>
</dbReference>
<dbReference type="InterPro" id="IPR011706">
    <property type="entry name" value="Cu-oxidase_C"/>
</dbReference>
<keyword evidence="7" id="KW-0472">Membrane</keyword>
<comment type="caution">
    <text evidence="11">The sequence shown here is derived from an EMBL/GenBank/DDBJ whole genome shotgun (WGS) entry which is preliminary data.</text>
</comment>
<evidence type="ECO:0000259" key="8">
    <source>
        <dbReference type="Pfam" id="PF00394"/>
    </source>
</evidence>
<dbReference type="CDD" id="cd13910">
    <property type="entry name" value="CuRO_3_MCO_like_4"/>
    <property type="match status" value="1"/>
</dbReference>
<comment type="similarity">
    <text evidence="1">Belongs to the multicopper oxidase family.</text>
</comment>
<dbReference type="Pfam" id="PF07732">
    <property type="entry name" value="Cu-oxidase_3"/>
    <property type="match status" value="1"/>
</dbReference>
<feature type="domain" description="Plastocyanin-like" evidence="9">
    <location>
        <begin position="500"/>
        <end position="633"/>
    </location>
</feature>
<keyword evidence="2" id="KW-0408">Iron</keyword>
<dbReference type="EC" id="1.10.3.2" evidence="11"/>
<dbReference type="InterPro" id="IPR011707">
    <property type="entry name" value="Cu-oxidase-like_N"/>
</dbReference>
<dbReference type="eggNOG" id="KOG1263">
    <property type="taxonomic scope" value="Eukaryota"/>
</dbReference>
<dbReference type="EMBL" id="CAIF01000011">
    <property type="protein sequence ID" value="CCH41015.1"/>
    <property type="molecule type" value="Genomic_DNA"/>
</dbReference>
<proteinExistence type="inferred from homology"/>
<keyword evidence="2" id="KW-0410">Iron transport</keyword>
<evidence type="ECO:0000256" key="2">
    <source>
        <dbReference type="ARBA" id="ARBA00022496"/>
    </source>
</evidence>
<dbReference type="InterPro" id="IPR045087">
    <property type="entry name" value="Cu-oxidase_fam"/>
</dbReference>
<feature type="transmembrane region" description="Helical" evidence="7">
    <location>
        <begin position="33"/>
        <end position="52"/>
    </location>
</feature>
<dbReference type="CDD" id="cd13886">
    <property type="entry name" value="CuRO_2_MCO_like_1"/>
    <property type="match status" value="1"/>
</dbReference>
<dbReference type="InterPro" id="IPR008972">
    <property type="entry name" value="Cupredoxin"/>
</dbReference>
<dbReference type="Proteomes" id="UP000009328">
    <property type="component" value="Unassembled WGS sequence"/>
</dbReference>
<feature type="domain" description="Plastocyanin-like" evidence="8">
    <location>
        <begin position="245"/>
        <end position="409"/>
    </location>
</feature>
<dbReference type="PROSITE" id="PS00080">
    <property type="entry name" value="MULTICOPPER_OXIDASE2"/>
    <property type="match status" value="1"/>
</dbReference>
<dbReference type="SUPFAM" id="SSF49503">
    <property type="entry name" value="Cupredoxins"/>
    <property type="match status" value="3"/>
</dbReference>
<evidence type="ECO:0000256" key="3">
    <source>
        <dbReference type="ARBA" id="ARBA00022723"/>
    </source>
</evidence>
<evidence type="ECO:0000256" key="5">
    <source>
        <dbReference type="ARBA" id="ARBA00023008"/>
    </source>
</evidence>
<dbReference type="AlphaFoldDB" id="K0K866"/>
<keyword evidence="12" id="KW-1185">Reference proteome</keyword>